<dbReference type="Proteomes" id="UP000799772">
    <property type="component" value="Unassembled WGS sequence"/>
</dbReference>
<dbReference type="Gene3D" id="3.40.50.720">
    <property type="entry name" value="NAD(P)-binding Rossmann-like Domain"/>
    <property type="match status" value="1"/>
</dbReference>
<keyword evidence="5" id="KW-1185">Reference proteome</keyword>
<organism evidence="4 5">
    <name type="scientific">Rhizodiscina lignyota</name>
    <dbReference type="NCBI Taxonomy" id="1504668"/>
    <lineage>
        <taxon>Eukaryota</taxon>
        <taxon>Fungi</taxon>
        <taxon>Dikarya</taxon>
        <taxon>Ascomycota</taxon>
        <taxon>Pezizomycotina</taxon>
        <taxon>Dothideomycetes</taxon>
        <taxon>Pleosporomycetidae</taxon>
        <taxon>Aulographales</taxon>
        <taxon>Rhizodiscinaceae</taxon>
        <taxon>Rhizodiscina</taxon>
    </lineage>
</organism>
<dbReference type="PANTHER" id="PTHR43008">
    <property type="entry name" value="BENZIL REDUCTASE"/>
    <property type="match status" value="1"/>
</dbReference>
<dbReference type="FunFam" id="3.40.50.720:FF:000245">
    <property type="entry name" value="Short chain dehydrogenase, putative"/>
    <property type="match status" value="1"/>
</dbReference>
<keyword evidence="3" id="KW-0560">Oxidoreductase</keyword>
<comment type="similarity">
    <text evidence="1">Belongs to the short-chain dehydrogenases/reductases (SDR) family.</text>
</comment>
<reference evidence="4" key="1">
    <citation type="journal article" date="2020" name="Stud. Mycol.">
        <title>101 Dothideomycetes genomes: a test case for predicting lifestyles and emergence of pathogens.</title>
        <authorList>
            <person name="Haridas S."/>
            <person name="Albert R."/>
            <person name="Binder M."/>
            <person name="Bloem J."/>
            <person name="Labutti K."/>
            <person name="Salamov A."/>
            <person name="Andreopoulos B."/>
            <person name="Baker S."/>
            <person name="Barry K."/>
            <person name="Bills G."/>
            <person name="Bluhm B."/>
            <person name="Cannon C."/>
            <person name="Castanera R."/>
            <person name="Culley D."/>
            <person name="Daum C."/>
            <person name="Ezra D."/>
            <person name="Gonzalez J."/>
            <person name="Henrissat B."/>
            <person name="Kuo A."/>
            <person name="Liang C."/>
            <person name="Lipzen A."/>
            <person name="Lutzoni F."/>
            <person name="Magnuson J."/>
            <person name="Mondo S."/>
            <person name="Nolan M."/>
            <person name="Ohm R."/>
            <person name="Pangilinan J."/>
            <person name="Park H.-J."/>
            <person name="Ramirez L."/>
            <person name="Alfaro M."/>
            <person name="Sun H."/>
            <person name="Tritt A."/>
            <person name="Yoshinaga Y."/>
            <person name="Zwiers L.-H."/>
            <person name="Turgeon B."/>
            <person name="Goodwin S."/>
            <person name="Spatafora J."/>
            <person name="Crous P."/>
            <person name="Grigoriev I."/>
        </authorList>
    </citation>
    <scope>NUCLEOTIDE SEQUENCE</scope>
    <source>
        <strain evidence="4">CBS 133067</strain>
    </source>
</reference>
<dbReference type="AlphaFoldDB" id="A0A9P4M4L5"/>
<comment type="caution">
    <text evidence="4">The sequence shown here is derived from an EMBL/GenBank/DDBJ whole genome shotgun (WGS) entry which is preliminary data.</text>
</comment>
<evidence type="ECO:0000313" key="4">
    <source>
        <dbReference type="EMBL" id="KAF2094407.1"/>
    </source>
</evidence>
<dbReference type="InterPro" id="IPR036291">
    <property type="entry name" value="NAD(P)-bd_dom_sf"/>
</dbReference>
<sequence>MIALRLDIGSGSSRYRTLDGRVFVVTGGAQGLGLTMAEALVEAGGHVYCLDRQAEAAPEFYATKEQLAQHFQGSLNYRRVDVQHAKELDEVVAEIAGEHQRMDGLVAAAGVQRVTPALEYPPEKITAMMNINYGGVYLSAVSCARQMIKYKTPGAMVLIGSMSGLIANKGFTSTVYNSSKAAVIQLGRSLAMEWGKIVDGKPIRVNVLCPGNIITPMVRKNFEDDPGLREIWERENMLGRISEPHEYRGAVLFMLSDASSFMTGSHLVIDGGYTAW</sequence>
<accession>A0A9P4M4L5</accession>
<dbReference type="EMBL" id="ML978134">
    <property type="protein sequence ID" value="KAF2094407.1"/>
    <property type="molecule type" value="Genomic_DNA"/>
</dbReference>
<proteinExistence type="inferred from homology"/>
<name>A0A9P4M4L5_9PEZI</name>
<dbReference type="InterPro" id="IPR020904">
    <property type="entry name" value="Sc_DH/Rdtase_CS"/>
</dbReference>
<gene>
    <name evidence="4" type="ORF">NA57DRAFT_68524</name>
</gene>
<evidence type="ECO:0000256" key="3">
    <source>
        <dbReference type="ARBA" id="ARBA00023002"/>
    </source>
</evidence>
<dbReference type="PANTHER" id="PTHR43008:SF10">
    <property type="entry name" value="CHAIN DEHYDROGENASE_OXIDOREDUCTASE, PUTATIVE (AFU_ORTHOLOGUE AFUA_2G15740)-RELATED"/>
    <property type="match status" value="1"/>
</dbReference>
<keyword evidence="2" id="KW-0521">NADP</keyword>
<dbReference type="GO" id="GO:0016616">
    <property type="term" value="F:oxidoreductase activity, acting on the CH-OH group of donors, NAD or NADP as acceptor"/>
    <property type="evidence" value="ECO:0007669"/>
    <property type="project" value="UniProtKB-ARBA"/>
</dbReference>
<evidence type="ECO:0000313" key="5">
    <source>
        <dbReference type="Proteomes" id="UP000799772"/>
    </source>
</evidence>
<dbReference type="GO" id="GO:0050664">
    <property type="term" value="F:oxidoreductase activity, acting on NAD(P)H, oxygen as acceptor"/>
    <property type="evidence" value="ECO:0007669"/>
    <property type="project" value="TreeGrafter"/>
</dbReference>
<dbReference type="OrthoDB" id="1669814at2759"/>
<dbReference type="SUPFAM" id="SSF51735">
    <property type="entry name" value="NAD(P)-binding Rossmann-fold domains"/>
    <property type="match status" value="1"/>
</dbReference>
<dbReference type="PROSITE" id="PS00061">
    <property type="entry name" value="ADH_SHORT"/>
    <property type="match status" value="1"/>
</dbReference>
<dbReference type="InterPro" id="IPR002347">
    <property type="entry name" value="SDR_fam"/>
</dbReference>
<protein>
    <submittedName>
        <fullName evidence="4">NAD(P)-binding protein</fullName>
    </submittedName>
</protein>
<dbReference type="PRINTS" id="PR00081">
    <property type="entry name" value="GDHRDH"/>
</dbReference>
<evidence type="ECO:0000256" key="1">
    <source>
        <dbReference type="ARBA" id="ARBA00006484"/>
    </source>
</evidence>
<dbReference type="Pfam" id="PF13561">
    <property type="entry name" value="adh_short_C2"/>
    <property type="match status" value="1"/>
</dbReference>
<evidence type="ECO:0000256" key="2">
    <source>
        <dbReference type="ARBA" id="ARBA00022857"/>
    </source>
</evidence>